<organism evidence="2">
    <name type="scientific">viral metagenome</name>
    <dbReference type="NCBI Taxonomy" id="1070528"/>
    <lineage>
        <taxon>unclassified sequences</taxon>
        <taxon>metagenomes</taxon>
        <taxon>organismal metagenomes</taxon>
    </lineage>
</organism>
<evidence type="ECO:0000313" key="1">
    <source>
        <dbReference type="EMBL" id="QJA61559.1"/>
    </source>
</evidence>
<dbReference type="AlphaFoldDB" id="A0A6M3KJE0"/>
<name>A0A6M3KJE0_9ZZZZ</name>
<dbReference type="EMBL" id="MT142481">
    <property type="protein sequence ID" value="QJA82159.1"/>
    <property type="molecule type" value="Genomic_DNA"/>
</dbReference>
<gene>
    <name evidence="2" type="ORF">MM415A00437_0006</name>
    <name evidence="1" type="ORF">MM415B00921_0012</name>
</gene>
<sequence length="67" mass="7950">MIARALKVYSVEEVKEAIDAFVADPWPERKRFLDPVYCFGKQRGKADNLERWISASKMEQKKKVRYE</sequence>
<accession>A0A6M3KJE0</accession>
<proteinExistence type="predicted"/>
<reference evidence="2" key="1">
    <citation type="submission" date="2020-03" db="EMBL/GenBank/DDBJ databases">
        <title>The deep terrestrial virosphere.</title>
        <authorList>
            <person name="Holmfeldt K."/>
            <person name="Nilsson E."/>
            <person name="Simone D."/>
            <person name="Lopez-Fernandez M."/>
            <person name="Wu X."/>
            <person name="de Brujin I."/>
            <person name="Lundin D."/>
            <person name="Andersson A."/>
            <person name="Bertilsson S."/>
            <person name="Dopson M."/>
        </authorList>
    </citation>
    <scope>NUCLEOTIDE SEQUENCE</scope>
    <source>
        <strain evidence="2">MM415A00437</strain>
        <strain evidence="1">MM415B00921</strain>
    </source>
</reference>
<protein>
    <submittedName>
        <fullName evidence="2">Uncharacterized protein</fullName>
    </submittedName>
</protein>
<evidence type="ECO:0000313" key="2">
    <source>
        <dbReference type="EMBL" id="QJA82159.1"/>
    </source>
</evidence>
<dbReference type="EMBL" id="MT141445">
    <property type="protein sequence ID" value="QJA61559.1"/>
    <property type="molecule type" value="Genomic_DNA"/>
</dbReference>